<reference evidence="3 4" key="1">
    <citation type="journal article" date="1998" name="Science">
        <title>Genome sequence of the nematode C. elegans: a platform for investigating biology.</title>
        <authorList>
            <consortium name="The C. elegans sequencing consortium"/>
            <person name="Sulson J.E."/>
            <person name="Waterston R."/>
        </authorList>
    </citation>
    <scope>NUCLEOTIDE SEQUENCE [LARGE SCALE GENOMIC DNA]</scope>
    <source>
        <strain evidence="3 4">Bristol N2</strain>
    </source>
</reference>
<accession>G5EGH3</accession>
<dbReference type="HOGENOM" id="CLU_501762_0_0_1"/>
<keyword evidence="4" id="KW-1185">Reference proteome</keyword>
<dbReference type="WormBase" id="F18A1.4b">
    <property type="protein sequence ID" value="CE27976"/>
    <property type="gene ID" value="WBGene00003045"/>
    <property type="gene designation" value="lir-2"/>
</dbReference>
<dbReference type="SMR" id="G5EGH3"/>
<sequence length="482" mass="54204">MERVKSHFHNRKKVLLARIKDELKTIPSSNQMSTDEKMEELVRRRICIGEYDEQLARVCLDIEDEEKGRTEQFGNEQIQQPMTNLFTETSHQSLLSQLLTSSASQSKSEIPISMSSPMESASSKDSEPQAVISLPTLGATRAPLLSKLLSDPSTSKENGFLLRKEPVRLARAPSAIRNPNVSNYDRKRRAASPYEKSNRLSVLPSPQNQYLSHLIVDVSSPQELKRLLSVLIDHGFSRFQHIGSSDMVASSIRTGIPRAPRLDTVEYSNYEHEPETDEISRDGTPFWSTPIPPTNKELPVSPVSQLDMTNSIKSRVERVDVEVKLEPCNDEDDEFSEEVDEQTAELEEQLATEAIRTGLALFGKVSPSPKRMKSCGSSGSVCGDVVTAICEICGIGIRLNSGGSKWNFFEHVMMKHSTHKPFKCSQCPYQAVRKVRVKQHGQSQHNSEHEPVNMITPEVRKEWLDTMAKCFPNHQYGKEAKI</sequence>
<evidence type="ECO:0000313" key="3">
    <source>
        <dbReference type="EMBL" id="CCD62041.1"/>
    </source>
</evidence>
<dbReference type="Gene3D" id="3.30.160.60">
    <property type="entry name" value="Classic Zinc Finger"/>
    <property type="match status" value="1"/>
</dbReference>
<feature type="region of interest" description="Disordered" evidence="1">
    <location>
        <begin position="105"/>
        <end position="128"/>
    </location>
</feature>
<dbReference type="Proteomes" id="UP000001940">
    <property type="component" value="Chromosome II"/>
</dbReference>
<evidence type="ECO:0000256" key="1">
    <source>
        <dbReference type="SAM" id="MobiDB-lite"/>
    </source>
</evidence>
<dbReference type="PeptideAtlas" id="G5EGH3"/>
<feature type="compositionally biased region" description="Low complexity" evidence="1">
    <location>
        <begin position="105"/>
        <end position="121"/>
    </location>
</feature>
<organism evidence="2">
    <name type="scientific">Caenorhabditis elegans</name>
    <dbReference type="NCBI Taxonomy" id="6239"/>
    <lineage>
        <taxon>Eukaryota</taxon>
        <taxon>Metazoa</taxon>
        <taxon>Ecdysozoa</taxon>
        <taxon>Nematoda</taxon>
        <taxon>Chromadorea</taxon>
        <taxon>Rhabditida</taxon>
        <taxon>Rhabditina</taxon>
        <taxon>Rhabditomorpha</taxon>
        <taxon>Rhabditoidea</taxon>
        <taxon>Rhabditidae</taxon>
        <taxon>Peloderinae</taxon>
        <taxon>Caenorhabditis</taxon>
    </lineage>
</organism>
<proteinExistence type="evidence at transcript level"/>
<dbReference type="EMBL" id="AJ130960">
    <property type="protein sequence ID" value="CAA10264.1"/>
    <property type="molecule type" value="mRNA"/>
</dbReference>
<gene>
    <name evidence="3 5" type="primary">lir-2</name>
    <name evidence="3" type="ORF">CELE_F18A1.4</name>
    <name evidence="5" type="ORF">F18A1.4</name>
</gene>
<dbReference type="GeneID" id="174239"/>
<dbReference type="RefSeq" id="NP_001022098.1">
    <property type="nucleotide sequence ID" value="NM_001026927.3"/>
</dbReference>
<reference evidence="3" key="4">
    <citation type="submission" date="2024-10" db="EMBL/GenBank/DDBJ databases">
        <authorList>
            <consortium name="WormBase Consortium"/>
            <person name="WormBase"/>
        </authorList>
    </citation>
    <scope>NUCLEOTIDE SEQUENCE</scope>
    <source>
        <strain evidence="3">Bristol N2</strain>
    </source>
</reference>
<dbReference type="Bgee" id="WBGene00003045">
    <property type="expression patterns" value="Expressed in germ line (C elegans) and 4 other cell types or tissues"/>
</dbReference>
<name>G5EGH3_CAEEL</name>
<evidence type="ECO:0000313" key="2">
    <source>
        <dbReference type="EMBL" id="CAA10264.1"/>
    </source>
</evidence>
<dbReference type="OrthoDB" id="3561125at2759"/>
<reference evidence="3" key="3">
    <citation type="submission" date="2003-03" db="EMBL/GenBank/DDBJ databases">
        <authorList>
            <person name="Sulson J.E."/>
            <person name="Waterston R."/>
        </authorList>
    </citation>
    <scope>NUCLEOTIDE SEQUENCE</scope>
    <source>
        <strain evidence="3">Bristol N2</strain>
    </source>
</reference>
<dbReference type="KEGG" id="cel:CELE_F18A1.4"/>
<dbReference type="EMBL" id="BX284602">
    <property type="protein sequence ID" value="CCD62041.1"/>
    <property type="molecule type" value="Genomic_DNA"/>
</dbReference>
<protein>
    <submittedName>
        <fullName evidence="3">C2H2-type domain-containing protein</fullName>
    </submittedName>
    <submittedName>
        <fullName evidence="2">LIR-2B protein</fullName>
    </submittedName>
</protein>
<evidence type="ECO:0000313" key="4">
    <source>
        <dbReference type="Proteomes" id="UP000001940"/>
    </source>
</evidence>
<dbReference type="AlphaFoldDB" id="G5EGH3"/>
<reference evidence="2" key="2">
    <citation type="journal article" date="1999" name="Genetics">
        <title>lir-2, lir-1 and lin-26 encode a new class of zinc-finger proteins and are organized in two overlapping operons both in Caenorhabditis elegans and in Caenorhabditis briggsae.</title>
        <authorList>
            <person name="Dufourcq P."/>
            <person name="Chanal P."/>
            <person name="Vicaire S."/>
            <person name="Camut E."/>
            <person name="Quintin S."/>
            <person name="den Boer B.B.W."/>
            <person name="Bosher J.M."/>
            <person name="Labouesse M."/>
        </authorList>
    </citation>
    <scope>NUCLEOTIDE SEQUENCE</scope>
    <source>
        <strain evidence="2">N2</strain>
    </source>
</reference>
<dbReference type="AGR" id="WB:WBGene00003045"/>
<dbReference type="ExpressionAtlas" id="G5EGH3">
    <property type="expression patterns" value="baseline and differential"/>
</dbReference>
<dbReference type="CTD" id="174239"/>
<evidence type="ECO:0000313" key="5">
    <source>
        <dbReference type="WormBase" id="F18A1.4b"/>
    </source>
</evidence>